<feature type="signal peptide" evidence="1">
    <location>
        <begin position="1"/>
        <end position="18"/>
    </location>
</feature>
<proteinExistence type="predicted"/>
<sequence>MKYILLTITLLFANLASADIVAYSTTKQMREANYERYVLVKGNSLKSPIKKLKDHGKLGSPSPSIFYDFEVSTNGPWTVIKLPSTTSHWMHQNITYWFLGWGPDDPNYADSVVGLAVNHNGSSYAIYGTNDASEPQDSLYGETSNGISFVVNIPFDELAIDHKSKVPKAPAVVSGLRLPSGLKFSKVNIEYHGSLTDN</sequence>
<organism evidence="2 3">
    <name type="scientific">Sinobacterium caligoides</name>
    <dbReference type="NCBI Taxonomy" id="933926"/>
    <lineage>
        <taxon>Bacteria</taxon>
        <taxon>Pseudomonadati</taxon>
        <taxon>Pseudomonadota</taxon>
        <taxon>Gammaproteobacteria</taxon>
        <taxon>Cellvibrionales</taxon>
        <taxon>Spongiibacteraceae</taxon>
        <taxon>Sinobacterium</taxon>
    </lineage>
</organism>
<evidence type="ECO:0000313" key="2">
    <source>
        <dbReference type="EMBL" id="ROR94891.1"/>
    </source>
</evidence>
<protein>
    <submittedName>
        <fullName evidence="2">Uncharacterized protein</fullName>
    </submittedName>
</protein>
<reference evidence="2 3" key="1">
    <citation type="submission" date="2018-11" db="EMBL/GenBank/DDBJ databases">
        <title>Genomic Encyclopedia of Type Strains, Phase IV (KMG-IV): sequencing the most valuable type-strain genomes for metagenomic binning, comparative biology and taxonomic classification.</title>
        <authorList>
            <person name="Goeker M."/>
        </authorList>
    </citation>
    <scope>NUCLEOTIDE SEQUENCE [LARGE SCALE GENOMIC DNA]</scope>
    <source>
        <strain evidence="2 3">DSM 100316</strain>
    </source>
</reference>
<evidence type="ECO:0000256" key="1">
    <source>
        <dbReference type="SAM" id="SignalP"/>
    </source>
</evidence>
<dbReference type="EMBL" id="RKHR01000009">
    <property type="protein sequence ID" value="ROR94891.1"/>
    <property type="molecule type" value="Genomic_DNA"/>
</dbReference>
<accession>A0A3N2D540</accession>
<name>A0A3N2D540_9GAMM</name>
<keyword evidence="3" id="KW-1185">Reference proteome</keyword>
<gene>
    <name evidence="2" type="ORF">EDC56_3704</name>
</gene>
<feature type="chain" id="PRO_5017982785" evidence="1">
    <location>
        <begin position="19"/>
        <end position="198"/>
    </location>
</feature>
<keyword evidence="1" id="KW-0732">Signal</keyword>
<evidence type="ECO:0000313" key="3">
    <source>
        <dbReference type="Proteomes" id="UP000275394"/>
    </source>
</evidence>
<dbReference type="RefSeq" id="WP_123714028.1">
    <property type="nucleotide sequence ID" value="NZ_RKHR01000009.1"/>
</dbReference>
<comment type="caution">
    <text evidence="2">The sequence shown here is derived from an EMBL/GenBank/DDBJ whole genome shotgun (WGS) entry which is preliminary data.</text>
</comment>
<dbReference type="OrthoDB" id="1440829at2"/>
<dbReference type="AlphaFoldDB" id="A0A3N2D540"/>
<dbReference type="Proteomes" id="UP000275394">
    <property type="component" value="Unassembled WGS sequence"/>
</dbReference>